<keyword evidence="7 8" id="KW-0472">Membrane</keyword>
<dbReference type="EMBL" id="PREU01000005">
    <property type="protein sequence ID" value="PPA75800.1"/>
    <property type="molecule type" value="Genomic_DNA"/>
</dbReference>
<feature type="transmembrane region" description="Helical" evidence="9">
    <location>
        <begin position="64"/>
        <end position="88"/>
    </location>
</feature>
<dbReference type="InterPro" id="IPR007208">
    <property type="entry name" value="MrpF/PhaF-like"/>
</dbReference>
<evidence type="ECO:0000256" key="6">
    <source>
        <dbReference type="ARBA" id="ARBA00022989"/>
    </source>
</evidence>
<dbReference type="PIRSF" id="PIRSF028784">
    <property type="entry name" value="MrpF"/>
    <property type="match status" value="1"/>
</dbReference>
<dbReference type="GO" id="GO:0015385">
    <property type="term" value="F:sodium:proton antiporter activity"/>
    <property type="evidence" value="ECO:0007669"/>
    <property type="project" value="TreeGrafter"/>
</dbReference>
<evidence type="ECO:0000256" key="8">
    <source>
        <dbReference type="PIRNR" id="PIRNR028784"/>
    </source>
</evidence>
<comment type="caution">
    <text evidence="10">The sequence shown here is derived from an EMBL/GenBank/DDBJ whole genome shotgun (WGS) entry which is preliminary data.</text>
</comment>
<dbReference type="Pfam" id="PF04066">
    <property type="entry name" value="MrpF_PhaF"/>
    <property type="match status" value="1"/>
</dbReference>
<organism evidence="10 11">
    <name type="scientific">Achromobacter spanius</name>
    <dbReference type="NCBI Taxonomy" id="217203"/>
    <lineage>
        <taxon>Bacteria</taxon>
        <taxon>Pseudomonadati</taxon>
        <taxon>Pseudomonadota</taxon>
        <taxon>Betaproteobacteria</taxon>
        <taxon>Burkholderiales</taxon>
        <taxon>Alcaligenaceae</taxon>
        <taxon>Achromobacter</taxon>
    </lineage>
</organism>
<comment type="subcellular location">
    <subcellularLocation>
        <location evidence="1 8">Cell membrane</location>
        <topology evidence="1 8">Multi-pass membrane protein</topology>
    </subcellularLocation>
</comment>
<keyword evidence="8" id="KW-0050">Antiport</keyword>
<evidence type="ECO:0000313" key="11">
    <source>
        <dbReference type="Proteomes" id="UP000239990"/>
    </source>
</evidence>
<evidence type="ECO:0000256" key="1">
    <source>
        <dbReference type="ARBA" id="ARBA00004651"/>
    </source>
</evidence>
<feature type="transmembrane region" description="Helical" evidence="9">
    <location>
        <begin position="6"/>
        <end position="27"/>
    </location>
</feature>
<dbReference type="GO" id="GO:0005886">
    <property type="term" value="C:plasma membrane"/>
    <property type="evidence" value="ECO:0007669"/>
    <property type="project" value="UniProtKB-SubCell"/>
</dbReference>
<dbReference type="OrthoDB" id="9800226at2"/>
<keyword evidence="4 8" id="KW-1003">Cell membrane</keyword>
<proteinExistence type="inferred from homology"/>
<gene>
    <name evidence="10" type="ORF">C4E15_13585</name>
</gene>
<accession>A0A2S5GRS4</accession>
<evidence type="ECO:0000256" key="7">
    <source>
        <dbReference type="ARBA" id="ARBA00023136"/>
    </source>
</evidence>
<keyword evidence="8" id="KW-0406">Ion transport</keyword>
<evidence type="ECO:0000256" key="5">
    <source>
        <dbReference type="ARBA" id="ARBA00022692"/>
    </source>
</evidence>
<name>A0A2S5GRS4_9BURK</name>
<dbReference type="NCBIfam" id="NF004812">
    <property type="entry name" value="PRK06161.1"/>
    <property type="match status" value="1"/>
</dbReference>
<protein>
    <submittedName>
        <fullName evidence="10">K+/H+ antiporter subunit F</fullName>
    </submittedName>
</protein>
<evidence type="ECO:0000256" key="2">
    <source>
        <dbReference type="ARBA" id="ARBA00009212"/>
    </source>
</evidence>
<feature type="transmembrane region" description="Helical" evidence="9">
    <location>
        <begin position="39"/>
        <end position="58"/>
    </location>
</feature>
<keyword evidence="3 8" id="KW-0813">Transport</keyword>
<comment type="similarity">
    <text evidence="2 8">Belongs to the CPA3 antiporters (TC 2.A.63) subunit F family.</text>
</comment>
<dbReference type="Proteomes" id="UP000239990">
    <property type="component" value="Unassembled WGS sequence"/>
</dbReference>
<evidence type="ECO:0000256" key="3">
    <source>
        <dbReference type="ARBA" id="ARBA00022448"/>
    </source>
</evidence>
<dbReference type="PANTHER" id="PTHR34702">
    <property type="entry name" value="NA(+)/H(+) ANTIPORTER SUBUNIT F1"/>
    <property type="match status" value="1"/>
</dbReference>
<dbReference type="AlphaFoldDB" id="A0A2S5GRS4"/>
<evidence type="ECO:0000256" key="4">
    <source>
        <dbReference type="ARBA" id="ARBA00022475"/>
    </source>
</evidence>
<evidence type="ECO:0000256" key="9">
    <source>
        <dbReference type="SAM" id="Phobius"/>
    </source>
</evidence>
<dbReference type="PANTHER" id="PTHR34702:SF1">
    <property type="entry name" value="NA(+)_H(+) ANTIPORTER SUBUNIT F"/>
    <property type="match status" value="1"/>
</dbReference>
<keyword evidence="5 9" id="KW-0812">Transmembrane</keyword>
<keyword evidence="6 9" id="KW-1133">Transmembrane helix</keyword>
<dbReference type="RefSeq" id="WP_046805005.1">
    <property type="nucleotide sequence ID" value="NZ_PREU01000005.1"/>
</dbReference>
<sequence>MTINTALYWAASFALVCFALGMVCATIRLLRGPTAQDRVLALDTLYINGMLMMLVFGIRSGSSLYFDIALLIALFGFVGSTAMARFLLRGEVIEP</sequence>
<evidence type="ECO:0000313" key="10">
    <source>
        <dbReference type="EMBL" id="PPA75800.1"/>
    </source>
</evidence>
<reference evidence="10 11" key="1">
    <citation type="submission" date="2018-02" db="EMBL/GenBank/DDBJ databases">
        <title>Draft Genome of Achromobacter spanius stain 6.</title>
        <authorList>
            <person name="Gunasekera T.S."/>
            <person name="Radwan O."/>
            <person name="Ruiz O.N."/>
        </authorList>
    </citation>
    <scope>NUCLEOTIDE SEQUENCE [LARGE SCALE GENOMIC DNA]</scope>
    <source>
        <strain evidence="10 11">6</strain>
    </source>
</reference>